<accession>A0A1M4WK96</accession>
<dbReference type="AlphaFoldDB" id="A0A1M4WK96"/>
<proteinExistence type="predicted"/>
<feature type="signal peptide" evidence="1">
    <location>
        <begin position="1"/>
        <end position="27"/>
    </location>
</feature>
<dbReference type="InterPro" id="IPR035992">
    <property type="entry name" value="Ricin_B-like_lectins"/>
</dbReference>
<dbReference type="EMBL" id="FQUZ01000007">
    <property type="protein sequence ID" value="SHE81570.1"/>
    <property type="molecule type" value="Genomic_DNA"/>
</dbReference>
<dbReference type="Gene3D" id="2.80.10.50">
    <property type="match status" value="1"/>
</dbReference>
<sequence length="196" mass="21172">MPLLHLACRLTTLGLLALANASASALAEPATADDTTAPGHLRLVNDLDRPQDGYCLDILGSGRHIRFDMPLSAHNCKPGLYADEAVVFESNGRIRFPAYNVCATAAGINRRALPGAALMPRGCGERSPFLEAETLQRFVHRTDGRIELAGSGLCLTVSTASDSTFEATHRWRALFLQTCDTAPLSHSQWRFTVPSP</sequence>
<gene>
    <name evidence="2" type="ORF">SAMN02745117_00881</name>
</gene>
<dbReference type="STRING" id="1122156.SAMN02745117_00881"/>
<keyword evidence="1" id="KW-0732">Signal</keyword>
<evidence type="ECO:0000256" key="1">
    <source>
        <dbReference type="SAM" id="SignalP"/>
    </source>
</evidence>
<evidence type="ECO:0000313" key="3">
    <source>
        <dbReference type="Proteomes" id="UP000184327"/>
    </source>
</evidence>
<keyword evidence="3" id="KW-1185">Reference proteome</keyword>
<protein>
    <submittedName>
        <fullName evidence="2">Uncharacterized protein</fullName>
    </submittedName>
</protein>
<dbReference type="PROSITE" id="PS50231">
    <property type="entry name" value="RICIN_B_LECTIN"/>
    <property type="match status" value="1"/>
</dbReference>
<dbReference type="Proteomes" id="UP000184327">
    <property type="component" value="Unassembled WGS sequence"/>
</dbReference>
<organism evidence="2 3">
    <name type="scientific">Lampropedia hyalina DSM 16112</name>
    <dbReference type="NCBI Taxonomy" id="1122156"/>
    <lineage>
        <taxon>Bacteria</taxon>
        <taxon>Pseudomonadati</taxon>
        <taxon>Pseudomonadota</taxon>
        <taxon>Betaproteobacteria</taxon>
        <taxon>Burkholderiales</taxon>
        <taxon>Comamonadaceae</taxon>
        <taxon>Lampropedia</taxon>
    </lineage>
</organism>
<name>A0A1M4WK96_9BURK</name>
<dbReference type="RefSeq" id="WP_073355082.1">
    <property type="nucleotide sequence ID" value="NZ_FQUZ01000007.1"/>
</dbReference>
<feature type="chain" id="PRO_5013041877" evidence="1">
    <location>
        <begin position="28"/>
        <end position="196"/>
    </location>
</feature>
<reference evidence="2 3" key="1">
    <citation type="submission" date="2016-11" db="EMBL/GenBank/DDBJ databases">
        <authorList>
            <person name="Jaros S."/>
            <person name="Januszkiewicz K."/>
            <person name="Wedrychowicz H."/>
        </authorList>
    </citation>
    <scope>NUCLEOTIDE SEQUENCE [LARGE SCALE GENOMIC DNA]</scope>
    <source>
        <strain evidence="2 3">DSM 16112</strain>
    </source>
</reference>
<evidence type="ECO:0000313" key="2">
    <source>
        <dbReference type="EMBL" id="SHE81570.1"/>
    </source>
</evidence>
<dbReference type="SUPFAM" id="SSF50370">
    <property type="entry name" value="Ricin B-like lectins"/>
    <property type="match status" value="1"/>
</dbReference>